<evidence type="ECO:0000256" key="9">
    <source>
        <dbReference type="ARBA" id="ARBA00023242"/>
    </source>
</evidence>
<dbReference type="GO" id="GO:0003677">
    <property type="term" value="F:DNA binding"/>
    <property type="evidence" value="ECO:0007669"/>
    <property type="project" value="UniProtKB-KW"/>
</dbReference>
<sequence length="501" mass="56766">MVSVKCCCNFRTMCTRRTSEYEEELCKEKEDHKGQRKLLDAIGRMQPRIVLHRLDISEDVCPERLGAETYHIKEEEEKEEVSHLKEEEEQQAQYIKEDELEHPCTKAEVDEPRDISEDVCPVRLDAEPYHMKEEEEKKEISHLKEDVEQEAQYIKEEELQHPCTKVEADESPDIKEEEEEEVICKVPFTGVLLKSLNEADREAPSSSSCQHMTTKGVGNHQEESKADGLFAPRSNSDNTSSNADDDEEEDEDESEGDLTCNTHSKPWKCSHCGKMSACQSALELHVRTHTGEKPFSCLVCGQRFSHKGHLNVHKRIHTGEKHFACTDCGQSFSRKGHLNVHKRTHTGEKPFACAVCGQRFSHKGSLKCHTRTHTGEKPFACAVCGQRFSDKRNLKRHTRTHTGEKPFACTVFGQRFSWKYQINTGMTQRFWCSLILPMVSLFGTLVQTPLPVCLPLHSVPQGDSLGGDLRMGSRDVPKGTLLGHASVLRIPSVSDETSSHP</sequence>
<accession>A0A3Q2Y9V6</accession>
<evidence type="ECO:0000256" key="5">
    <source>
        <dbReference type="ARBA" id="ARBA00022771"/>
    </source>
</evidence>
<dbReference type="FunFam" id="3.30.160.60:FF:000145">
    <property type="entry name" value="Zinc finger protein 574"/>
    <property type="match status" value="1"/>
</dbReference>
<evidence type="ECO:0000313" key="14">
    <source>
        <dbReference type="Proteomes" id="UP000264820"/>
    </source>
</evidence>
<comment type="similarity">
    <text evidence="2">Belongs to the krueppel C2H2-type zinc-finger protein family.</text>
</comment>
<dbReference type="FunFam" id="3.30.160.60:FF:002343">
    <property type="entry name" value="Zinc finger protein 33A"/>
    <property type="match status" value="1"/>
</dbReference>
<dbReference type="GO" id="GO:0000981">
    <property type="term" value="F:DNA-binding transcription factor activity, RNA polymerase II-specific"/>
    <property type="evidence" value="ECO:0007669"/>
    <property type="project" value="TreeGrafter"/>
</dbReference>
<dbReference type="SMART" id="SM00355">
    <property type="entry name" value="ZnF_C2H2"/>
    <property type="match status" value="5"/>
</dbReference>
<evidence type="ECO:0000256" key="3">
    <source>
        <dbReference type="ARBA" id="ARBA00022723"/>
    </source>
</evidence>
<dbReference type="Gene3D" id="3.30.160.60">
    <property type="entry name" value="Classic Zinc Finger"/>
    <property type="match status" value="6"/>
</dbReference>
<reference evidence="13" key="2">
    <citation type="submission" date="2025-09" db="UniProtKB">
        <authorList>
            <consortium name="Ensembl"/>
        </authorList>
    </citation>
    <scope>IDENTIFICATION</scope>
</reference>
<dbReference type="SUPFAM" id="SSF57667">
    <property type="entry name" value="beta-beta-alpha zinc fingers"/>
    <property type="match status" value="3"/>
</dbReference>
<dbReference type="GO" id="GO:0005634">
    <property type="term" value="C:nucleus"/>
    <property type="evidence" value="ECO:0007669"/>
    <property type="project" value="UniProtKB-SubCell"/>
</dbReference>
<keyword evidence="3" id="KW-0479">Metal-binding</keyword>
<protein>
    <submittedName>
        <fullName evidence="13">Zinc finger protein 32-like</fullName>
    </submittedName>
</protein>
<dbReference type="GeneTree" id="ENSGT01150000286953"/>
<feature type="compositionally biased region" description="Acidic residues" evidence="11">
    <location>
        <begin position="243"/>
        <end position="256"/>
    </location>
</feature>
<dbReference type="GO" id="GO:0008270">
    <property type="term" value="F:zinc ion binding"/>
    <property type="evidence" value="ECO:0007669"/>
    <property type="project" value="UniProtKB-KW"/>
</dbReference>
<evidence type="ECO:0000259" key="12">
    <source>
        <dbReference type="PROSITE" id="PS50157"/>
    </source>
</evidence>
<evidence type="ECO:0000313" key="13">
    <source>
        <dbReference type="Ensembl" id="ENSHCOP00000010006.1"/>
    </source>
</evidence>
<dbReference type="Proteomes" id="UP000264820">
    <property type="component" value="Unplaced"/>
</dbReference>
<feature type="compositionally biased region" description="Polar residues" evidence="11">
    <location>
        <begin position="204"/>
        <end position="213"/>
    </location>
</feature>
<evidence type="ECO:0000256" key="10">
    <source>
        <dbReference type="PROSITE-ProRule" id="PRU00042"/>
    </source>
</evidence>
<dbReference type="FunFam" id="3.30.160.60:FF:001997">
    <property type="entry name" value="Uncharacterized protein"/>
    <property type="match status" value="1"/>
</dbReference>
<dbReference type="Pfam" id="PF00096">
    <property type="entry name" value="zf-C2H2"/>
    <property type="match status" value="3"/>
</dbReference>
<proteinExistence type="inferred from homology"/>
<feature type="domain" description="C2H2-type" evidence="12">
    <location>
        <begin position="351"/>
        <end position="378"/>
    </location>
</feature>
<keyword evidence="4" id="KW-0677">Repeat</keyword>
<keyword evidence="9" id="KW-0539">Nucleus</keyword>
<dbReference type="AlphaFoldDB" id="A0A3Q2Y9V6"/>
<evidence type="ECO:0000256" key="11">
    <source>
        <dbReference type="SAM" id="MobiDB-lite"/>
    </source>
</evidence>
<dbReference type="PANTHER" id="PTHR24394:SF48">
    <property type="entry name" value="ZINC FINGER PROTEIN 771"/>
    <property type="match status" value="1"/>
</dbReference>
<dbReference type="InterPro" id="IPR013087">
    <property type="entry name" value="Znf_C2H2_type"/>
</dbReference>
<feature type="domain" description="C2H2-type" evidence="12">
    <location>
        <begin position="267"/>
        <end position="294"/>
    </location>
</feature>
<dbReference type="InterPro" id="IPR036236">
    <property type="entry name" value="Znf_C2H2_sf"/>
</dbReference>
<dbReference type="FunFam" id="3.30.160.60:FF:000100">
    <property type="entry name" value="Zinc finger 45-like"/>
    <property type="match status" value="1"/>
</dbReference>
<comment type="subcellular location">
    <subcellularLocation>
        <location evidence="1">Nucleus</location>
    </subcellularLocation>
</comment>
<reference evidence="13" key="1">
    <citation type="submission" date="2025-08" db="UniProtKB">
        <authorList>
            <consortium name="Ensembl"/>
        </authorList>
    </citation>
    <scope>IDENTIFICATION</scope>
</reference>
<dbReference type="Ensembl" id="ENSHCOT00000016383.1">
    <property type="protein sequence ID" value="ENSHCOP00000010006.1"/>
    <property type="gene ID" value="ENSHCOG00000000632.1"/>
</dbReference>
<evidence type="ECO:0000256" key="8">
    <source>
        <dbReference type="ARBA" id="ARBA00023163"/>
    </source>
</evidence>
<keyword evidence="5 10" id="KW-0863">Zinc-finger</keyword>
<keyword evidence="6" id="KW-0862">Zinc</keyword>
<dbReference type="PANTHER" id="PTHR24394">
    <property type="entry name" value="ZINC FINGER PROTEIN"/>
    <property type="match status" value="1"/>
</dbReference>
<name>A0A3Q2Y9V6_HIPCM</name>
<feature type="domain" description="C2H2-type" evidence="12">
    <location>
        <begin position="379"/>
        <end position="406"/>
    </location>
</feature>
<dbReference type="PROSITE" id="PS00028">
    <property type="entry name" value="ZINC_FINGER_C2H2_1"/>
    <property type="match status" value="4"/>
</dbReference>
<keyword evidence="14" id="KW-1185">Reference proteome</keyword>
<evidence type="ECO:0000256" key="2">
    <source>
        <dbReference type="ARBA" id="ARBA00006991"/>
    </source>
</evidence>
<evidence type="ECO:0000256" key="4">
    <source>
        <dbReference type="ARBA" id="ARBA00022737"/>
    </source>
</evidence>
<keyword evidence="7" id="KW-0805">Transcription regulation</keyword>
<feature type="domain" description="C2H2-type" evidence="12">
    <location>
        <begin position="323"/>
        <end position="350"/>
    </location>
</feature>
<evidence type="ECO:0000256" key="6">
    <source>
        <dbReference type="ARBA" id="ARBA00022833"/>
    </source>
</evidence>
<dbReference type="OMA" id="YSANYIV"/>
<evidence type="ECO:0000256" key="1">
    <source>
        <dbReference type="ARBA" id="ARBA00004123"/>
    </source>
</evidence>
<feature type="domain" description="C2H2-type" evidence="12">
    <location>
        <begin position="295"/>
        <end position="322"/>
    </location>
</feature>
<feature type="region of interest" description="Disordered" evidence="11">
    <location>
        <begin position="199"/>
        <end position="259"/>
    </location>
</feature>
<keyword evidence="8" id="KW-0804">Transcription</keyword>
<dbReference type="FunFam" id="3.30.160.60:FF:003288">
    <property type="entry name" value="Uncharacterized protein"/>
    <property type="match status" value="1"/>
</dbReference>
<evidence type="ECO:0000256" key="7">
    <source>
        <dbReference type="ARBA" id="ARBA00023015"/>
    </source>
</evidence>
<organism evidence="13 14">
    <name type="scientific">Hippocampus comes</name>
    <name type="common">Tiger tail seahorse</name>
    <dbReference type="NCBI Taxonomy" id="109280"/>
    <lineage>
        <taxon>Eukaryota</taxon>
        <taxon>Metazoa</taxon>
        <taxon>Chordata</taxon>
        <taxon>Craniata</taxon>
        <taxon>Vertebrata</taxon>
        <taxon>Euteleostomi</taxon>
        <taxon>Actinopterygii</taxon>
        <taxon>Neopterygii</taxon>
        <taxon>Teleostei</taxon>
        <taxon>Neoteleostei</taxon>
        <taxon>Acanthomorphata</taxon>
        <taxon>Syngnathiaria</taxon>
        <taxon>Syngnathiformes</taxon>
        <taxon>Syngnathoidei</taxon>
        <taxon>Syngnathidae</taxon>
        <taxon>Hippocampus</taxon>
    </lineage>
</organism>
<dbReference type="PROSITE" id="PS50157">
    <property type="entry name" value="ZINC_FINGER_C2H2_2"/>
    <property type="match status" value="5"/>
</dbReference>